<dbReference type="PANTHER" id="PTHR11614">
    <property type="entry name" value="PHOSPHOLIPASE-RELATED"/>
    <property type="match status" value="1"/>
</dbReference>
<gene>
    <name evidence="3" type="ORF">C7U55_00230</name>
    <name evidence="2" type="ORF">LJD69_04615</name>
</gene>
<dbReference type="GO" id="GO:0016787">
    <property type="term" value="F:hydrolase activity"/>
    <property type="evidence" value="ECO:0007669"/>
    <property type="project" value="UniProtKB-KW"/>
</dbReference>
<dbReference type="AlphaFoldDB" id="A0A2T3G382"/>
<dbReference type="GeneID" id="77469529"/>
<dbReference type="Gene3D" id="3.40.50.1820">
    <property type="entry name" value="alpha/beta hydrolase"/>
    <property type="match status" value="1"/>
</dbReference>
<dbReference type="Proteomes" id="UP000241201">
    <property type="component" value="Unassembled WGS sequence"/>
</dbReference>
<keyword evidence="2" id="KW-0378">Hydrolase</keyword>
<reference evidence="4" key="1">
    <citation type="submission" date="2018-03" db="EMBL/GenBank/DDBJ databases">
        <title>Lachnoclostridium SNUG30370 gen.nov., sp.nov., isolated from human faeces.</title>
        <authorList>
            <person name="Seo B."/>
            <person name="Jeon K."/>
            <person name="Ko G."/>
        </authorList>
    </citation>
    <scope>NUCLEOTIDE SEQUENCE [LARGE SCALE GENOMIC DNA]</scope>
    <source>
        <strain evidence="4">SNUG30370</strain>
    </source>
</reference>
<dbReference type="EMBL" id="PYLP01000001">
    <property type="protein sequence ID" value="PST42015.1"/>
    <property type="molecule type" value="Genomic_DNA"/>
</dbReference>
<dbReference type="InterPro" id="IPR051044">
    <property type="entry name" value="MAG_DAG_Lipase"/>
</dbReference>
<dbReference type="SUPFAM" id="SSF53474">
    <property type="entry name" value="alpha/beta-Hydrolases"/>
    <property type="match status" value="1"/>
</dbReference>
<proteinExistence type="predicted"/>
<dbReference type="Proteomes" id="UP001198439">
    <property type="component" value="Unassembled WGS sequence"/>
</dbReference>
<evidence type="ECO:0000313" key="2">
    <source>
        <dbReference type="EMBL" id="MCB8609874.1"/>
    </source>
</evidence>
<protein>
    <submittedName>
        <fullName evidence="2">Alpha/beta hydrolase</fullName>
    </submittedName>
</protein>
<dbReference type="RefSeq" id="WP_106986816.1">
    <property type="nucleotide sequence ID" value="NZ_DBGCOW010000033.1"/>
</dbReference>
<sequence>MRFTETYTSGTHTSIKFDIYQPNVILRYKGIIQIHHGLCEYSERYKKFAEYLSHEGFIVVVSDFPGHGTSLYKFEQGYFGKGNALDTLVEDIQRLRHIITKRYEDLPYFMLGVDLGSLVLLKYAGVYGDYINGMILLGTCMKNSFYYRMKMIVDFNILLHGQMNHSRVIKKAIDLFLQRNLNGNYKMTNTKEVNLYMEDPLTDFVYTNQAYRDILDYIKYTSDEEHLKQIPQYLPVYLLSGGFDNLTRNGKDTIKLYKILKENGLKDLSYKIFDNRRQDILHENNYREVYHNIMNWLDERTYM</sequence>
<dbReference type="InterPro" id="IPR022742">
    <property type="entry name" value="Hydrolase_4"/>
</dbReference>
<reference evidence="3" key="2">
    <citation type="journal article" date="2019" name="Int. J. Syst. Evol. Microbiol.">
        <title>Faecalibacillus intestinalis gen. nov., sp. nov. and Faecalibacillus faecis sp. nov., isolated from human faeces.</title>
        <authorList>
            <person name="Seo B."/>
            <person name="Jeon K."/>
            <person name="Baek I."/>
            <person name="Lee Y.M."/>
            <person name="Baek K."/>
            <person name="Ko G."/>
        </authorList>
    </citation>
    <scope>NUCLEOTIDE SEQUENCE</scope>
    <source>
        <strain evidence="3">SNUG30370</strain>
    </source>
</reference>
<comment type="caution">
    <text evidence="3">The sequence shown here is derived from an EMBL/GenBank/DDBJ whole genome shotgun (WGS) entry which is preliminary data.</text>
</comment>
<evidence type="ECO:0000259" key="1">
    <source>
        <dbReference type="Pfam" id="PF12146"/>
    </source>
</evidence>
<accession>A0A2T3G382</accession>
<organism evidence="3 4">
    <name type="scientific">Faecalibacillus faecis</name>
    <dbReference type="NCBI Taxonomy" id="1982628"/>
    <lineage>
        <taxon>Bacteria</taxon>
        <taxon>Bacillati</taxon>
        <taxon>Bacillota</taxon>
        <taxon>Erysipelotrichia</taxon>
        <taxon>Erysipelotrichales</taxon>
        <taxon>Coprobacillaceae</taxon>
        <taxon>Faecalibacillus</taxon>
    </lineage>
</organism>
<dbReference type="EMBL" id="JAJDKZ010000009">
    <property type="protein sequence ID" value="MCB8609874.1"/>
    <property type="molecule type" value="Genomic_DNA"/>
</dbReference>
<dbReference type="InterPro" id="IPR029058">
    <property type="entry name" value="AB_hydrolase_fold"/>
</dbReference>
<keyword evidence="4" id="KW-1185">Reference proteome</keyword>
<evidence type="ECO:0000313" key="4">
    <source>
        <dbReference type="Proteomes" id="UP000241201"/>
    </source>
</evidence>
<name>A0A2T3G382_9FIRM</name>
<feature type="domain" description="Serine aminopeptidase S33" evidence="1">
    <location>
        <begin position="29"/>
        <end position="284"/>
    </location>
</feature>
<dbReference type="Pfam" id="PF12146">
    <property type="entry name" value="Hydrolase_4"/>
    <property type="match status" value="1"/>
</dbReference>
<reference evidence="2" key="3">
    <citation type="submission" date="2021-10" db="EMBL/GenBank/DDBJ databases">
        <title>Collection of gut derived symbiotic bacterial strains cultured from healthy donors.</title>
        <authorList>
            <person name="Lin H."/>
            <person name="Littmann E."/>
            <person name="Kohout C."/>
            <person name="Pamer E.G."/>
        </authorList>
    </citation>
    <scope>NUCLEOTIDE SEQUENCE</scope>
    <source>
        <strain evidence="2">DFI.4.48</strain>
    </source>
</reference>
<evidence type="ECO:0000313" key="3">
    <source>
        <dbReference type="EMBL" id="PST42015.1"/>
    </source>
</evidence>